<dbReference type="RefSeq" id="WP_307241871.1">
    <property type="nucleotide sequence ID" value="NZ_JAUSUZ010000001.1"/>
</dbReference>
<keyword evidence="2" id="KW-1185">Reference proteome</keyword>
<proteinExistence type="predicted"/>
<comment type="caution">
    <text evidence="1">The sequence shown here is derived from an EMBL/GenBank/DDBJ whole genome shotgun (WGS) entry which is preliminary data.</text>
</comment>
<evidence type="ECO:0000313" key="2">
    <source>
        <dbReference type="Proteomes" id="UP001240236"/>
    </source>
</evidence>
<dbReference type="Proteomes" id="UP001240236">
    <property type="component" value="Unassembled WGS sequence"/>
</dbReference>
<evidence type="ECO:0000313" key="1">
    <source>
        <dbReference type="EMBL" id="MDQ0367676.1"/>
    </source>
</evidence>
<sequence length="180" mass="17973">MALGISVLGAVTLAACGTPPGFEEQSWSRPAVSAPASVPVLDVPSLPVPWLTPTVEPTGEYAETVLVPCQGDPAASDVIAVLRRTGDLVPATGTARVTSGPFCAGTWQLSLVTVPGAEPLFVVTSGPAATLKLVTAGTNVCSARVRGAAPSAIRAVACGDSPLPTATPTSSPTPTTAFQI</sequence>
<accession>A0AAE3W1M4</accession>
<dbReference type="EMBL" id="JAUSUZ010000001">
    <property type="protein sequence ID" value="MDQ0367676.1"/>
    <property type="molecule type" value="Genomic_DNA"/>
</dbReference>
<organism evidence="1 2">
    <name type="scientific">Catenuloplanes indicus</name>
    <dbReference type="NCBI Taxonomy" id="137267"/>
    <lineage>
        <taxon>Bacteria</taxon>
        <taxon>Bacillati</taxon>
        <taxon>Actinomycetota</taxon>
        <taxon>Actinomycetes</taxon>
        <taxon>Micromonosporales</taxon>
        <taxon>Micromonosporaceae</taxon>
        <taxon>Catenuloplanes</taxon>
    </lineage>
</organism>
<name>A0AAE3W1M4_9ACTN</name>
<dbReference type="AlphaFoldDB" id="A0AAE3W1M4"/>
<reference evidence="1 2" key="1">
    <citation type="submission" date="2023-07" db="EMBL/GenBank/DDBJ databases">
        <title>Sequencing the genomes of 1000 actinobacteria strains.</title>
        <authorList>
            <person name="Klenk H.-P."/>
        </authorList>
    </citation>
    <scope>NUCLEOTIDE SEQUENCE [LARGE SCALE GENOMIC DNA]</scope>
    <source>
        <strain evidence="1 2">DSM 44709</strain>
    </source>
</reference>
<gene>
    <name evidence="1" type="ORF">J2S42_004345</name>
</gene>
<protein>
    <submittedName>
        <fullName evidence="1">Uncharacterized protein</fullName>
    </submittedName>
</protein>